<sequence>MLTRQGAKRLLEAEFQRLSDIDITFADRITVAPIVYRPTELLMAEKTVATLLSKTLEQIPKYSGKPDQDADEWMKDLTATFHMADMTESQALKIISTFLDGHPKQWFIENITIFESWNVFKTQFLHIYLSPSSKQLASNRLRTRQQRYDETVIEYYTDVIKLCRLVDTNMTDASKLDHLYHGLKPSLMKDVLRGAPSTPADFLEQARREENLDRLVTTSIPQTNDNDTQAINYSNNSWYSRQHFIKPIEQWPVINQNIHKSNPSLIFINTLINGSRLRAMIDTGVTHSFITQGALSTLYNSAIPSCDRIAQLGDGQTTLKIVGEIQLVLQFDNVFTRLNVLVVKNMNTDFILGSDWCTSNTARIDYEKNQVSMRSSNGRTFIPYHKCIDSLTLDVKSINVIHIPPRESYTVQAKVELSSADTVYFSPVDVTQSDKSIVMSPSLLHIHNYTTYLEVYNPHDYTCTLPMNTLLGRVTHTPYHVHSCLFFDTPPRSSSLSYQHPIINTIEIESSSSTTSKTIDKLRAHI</sequence>
<dbReference type="Proteomes" id="UP000681967">
    <property type="component" value="Unassembled WGS sequence"/>
</dbReference>
<gene>
    <name evidence="4" type="ORF">BYL167_LOCUS16152</name>
    <name evidence="2" type="ORF">CJN711_LOCUS29031</name>
    <name evidence="3" type="ORF">MBJ925_LOCUS19142</name>
</gene>
<evidence type="ECO:0000259" key="1">
    <source>
        <dbReference type="Pfam" id="PF03732"/>
    </source>
</evidence>
<dbReference type="EMBL" id="CAJOBH010006126">
    <property type="protein sequence ID" value="CAF4045871.1"/>
    <property type="molecule type" value="Genomic_DNA"/>
</dbReference>
<dbReference type="SUPFAM" id="SSF50630">
    <property type="entry name" value="Acid proteases"/>
    <property type="match status" value="1"/>
</dbReference>
<dbReference type="AlphaFoldDB" id="A0A815VI99"/>
<evidence type="ECO:0000313" key="2">
    <source>
        <dbReference type="EMBL" id="CAF1530821.1"/>
    </source>
</evidence>
<name>A0A815VI99_9BILA</name>
<reference evidence="2" key="1">
    <citation type="submission" date="2021-02" db="EMBL/GenBank/DDBJ databases">
        <authorList>
            <person name="Nowell W R."/>
        </authorList>
    </citation>
    <scope>NUCLEOTIDE SEQUENCE</scope>
</reference>
<organism evidence="2 5">
    <name type="scientific">Rotaria magnacalcarata</name>
    <dbReference type="NCBI Taxonomy" id="392030"/>
    <lineage>
        <taxon>Eukaryota</taxon>
        <taxon>Metazoa</taxon>
        <taxon>Spiralia</taxon>
        <taxon>Gnathifera</taxon>
        <taxon>Rotifera</taxon>
        <taxon>Eurotatoria</taxon>
        <taxon>Bdelloidea</taxon>
        <taxon>Philodinida</taxon>
        <taxon>Philodinidae</taxon>
        <taxon>Rotaria</taxon>
    </lineage>
</organism>
<dbReference type="GO" id="GO:0004190">
    <property type="term" value="F:aspartic-type endopeptidase activity"/>
    <property type="evidence" value="ECO:0007669"/>
    <property type="project" value="InterPro"/>
</dbReference>
<dbReference type="Proteomes" id="UP000663855">
    <property type="component" value="Unassembled WGS sequence"/>
</dbReference>
<dbReference type="InterPro" id="IPR005162">
    <property type="entry name" value="Retrotrans_gag_dom"/>
</dbReference>
<dbReference type="InterPro" id="IPR021109">
    <property type="entry name" value="Peptidase_aspartic_dom_sf"/>
</dbReference>
<dbReference type="Pfam" id="PF03732">
    <property type="entry name" value="Retrotrans_gag"/>
    <property type="match status" value="1"/>
</dbReference>
<dbReference type="CDD" id="cd00303">
    <property type="entry name" value="retropepsin_like"/>
    <property type="match status" value="1"/>
</dbReference>
<accession>A0A815VI99</accession>
<dbReference type="EMBL" id="CAJNRE010009641">
    <property type="protein sequence ID" value="CAF2083826.1"/>
    <property type="molecule type" value="Genomic_DNA"/>
</dbReference>
<comment type="caution">
    <text evidence="2">The sequence shown here is derived from an EMBL/GenBank/DDBJ whole genome shotgun (WGS) entry which is preliminary data.</text>
</comment>
<evidence type="ECO:0000313" key="3">
    <source>
        <dbReference type="EMBL" id="CAF2083826.1"/>
    </source>
</evidence>
<proteinExistence type="predicted"/>
<dbReference type="Gene3D" id="2.40.70.10">
    <property type="entry name" value="Acid Proteases"/>
    <property type="match status" value="1"/>
</dbReference>
<dbReference type="GO" id="GO:0006508">
    <property type="term" value="P:proteolysis"/>
    <property type="evidence" value="ECO:0007669"/>
    <property type="project" value="InterPro"/>
</dbReference>
<dbReference type="PANTHER" id="PTHR33194:SF4">
    <property type="entry name" value="CCHC-TYPE DOMAIN-CONTAINING PROTEIN"/>
    <property type="match status" value="1"/>
</dbReference>
<protein>
    <recommendedName>
        <fullName evidence="1">Retrotransposon gag domain-containing protein</fullName>
    </recommendedName>
</protein>
<dbReference type="Proteomes" id="UP000663824">
    <property type="component" value="Unassembled WGS sequence"/>
</dbReference>
<dbReference type="InterPro" id="IPR001969">
    <property type="entry name" value="Aspartic_peptidase_AS"/>
</dbReference>
<dbReference type="PROSITE" id="PS00141">
    <property type="entry name" value="ASP_PROTEASE"/>
    <property type="match status" value="1"/>
</dbReference>
<evidence type="ECO:0000313" key="5">
    <source>
        <dbReference type="Proteomes" id="UP000663855"/>
    </source>
</evidence>
<dbReference type="Pfam" id="PF08284">
    <property type="entry name" value="RVP_2"/>
    <property type="match status" value="1"/>
</dbReference>
<feature type="domain" description="Retrotransposon gag" evidence="1">
    <location>
        <begin position="93"/>
        <end position="185"/>
    </location>
</feature>
<dbReference type="PANTHER" id="PTHR33194">
    <property type="entry name" value="ZINC KNUCKLE DOMAINCONTAINING PROTEIN"/>
    <property type="match status" value="1"/>
</dbReference>
<evidence type="ECO:0000313" key="4">
    <source>
        <dbReference type="EMBL" id="CAF4045871.1"/>
    </source>
</evidence>
<dbReference type="EMBL" id="CAJNOV010013724">
    <property type="protein sequence ID" value="CAF1530821.1"/>
    <property type="molecule type" value="Genomic_DNA"/>
</dbReference>